<dbReference type="PANTHER" id="PTHR11647">
    <property type="entry name" value="HYDRANTOINASE/DIHYDROPYRIMIDINASE FAMILY MEMBER"/>
    <property type="match status" value="1"/>
</dbReference>
<dbReference type="FunFam" id="3.20.20.140:FF:000076">
    <property type="entry name" value="Dihydropyrimidinase like 2"/>
    <property type="match status" value="1"/>
</dbReference>
<dbReference type="AlphaFoldDB" id="A0A0K1EPS6"/>
<dbReference type="PANTHER" id="PTHR11647:SF1">
    <property type="entry name" value="COLLAPSIN RESPONSE MEDIATOR PROTEIN"/>
    <property type="match status" value="1"/>
</dbReference>
<evidence type="ECO:0000313" key="8">
    <source>
        <dbReference type="Proteomes" id="UP000067626"/>
    </source>
</evidence>
<dbReference type="Gene3D" id="2.30.40.10">
    <property type="entry name" value="Urease, subunit C, domain 1"/>
    <property type="match status" value="1"/>
</dbReference>
<evidence type="ECO:0000256" key="5">
    <source>
        <dbReference type="PIRSR" id="PIRSR611778-50"/>
    </source>
</evidence>
<protein>
    <submittedName>
        <fullName evidence="7">Phenylhydantoinase</fullName>
        <ecNumber evidence="7">3.5.2.2</ecNumber>
    </submittedName>
</protein>
<dbReference type="SUPFAM" id="SSF51338">
    <property type="entry name" value="Composite domain of metallo-dependent hydrolases"/>
    <property type="match status" value="2"/>
</dbReference>
<comment type="cofactor">
    <cofactor evidence="1">
        <name>Zn(2+)</name>
        <dbReference type="ChEBI" id="CHEBI:29105"/>
    </cofactor>
</comment>
<dbReference type="InterPro" id="IPR011778">
    <property type="entry name" value="Hydantoinase/dihydroPyrase"/>
</dbReference>
<accession>A0A0K1EPS6</accession>
<reference evidence="7 8" key="1">
    <citation type="submission" date="2015-07" db="EMBL/GenBank/DDBJ databases">
        <title>Genome analysis of myxobacterium Chondromyces crocatus Cm c5 reveals a high potential for natural compound synthesis and the genetic basis for the loss of fruiting body formation.</title>
        <authorList>
            <person name="Zaburannyi N."/>
            <person name="Bunk B."/>
            <person name="Maier J."/>
            <person name="Overmann J."/>
            <person name="Mueller R."/>
        </authorList>
    </citation>
    <scope>NUCLEOTIDE SEQUENCE [LARGE SCALE GENOMIC DNA]</scope>
    <source>
        <strain evidence="7 8">Cm c5</strain>
    </source>
</reference>
<evidence type="ECO:0000256" key="3">
    <source>
        <dbReference type="ARBA" id="ARBA00022723"/>
    </source>
</evidence>
<dbReference type="Proteomes" id="UP000067626">
    <property type="component" value="Chromosome"/>
</dbReference>
<organism evidence="7 8">
    <name type="scientific">Chondromyces crocatus</name>
    <dbReference type="NCBI Taxonomy" id="52"/>
    <lineage>
        <taxon>Bacteria</taxon>
        <taxon>Pseudomonadati</taxon>
        <taxon>Myxococcota</taxon>
        <taxon>Polyangia</taxon>
        <taxon>Polyangiales</taxon>
        <taxon>Polyangiaceae</taxon>
        <taxon>Chondromyces</taxon>
    </lineage>
</organism>
<dbReference type="NCBIfam" id="TIGR02033">
    <property type="entry name" value="D-hydantoinase"/>
    <property type="match status" value="1"/>
</dbReference>
<dbReference type="CDD" id="cd01314">
    <property type="entry name" value="D-HYD"/>
    <property type="match status" value="1"/>
</dbReference>
<dbReference type="PATRIC" id="fig|52.7.peg.7857"/>
<dbReference type="InterPro" id="IPR011059">
    <property type="entry name" value="Metal-dep_hydrolase_composite"/>
</dbReference>
<evidence type="ECO:0000256" key="4">
    <source>
        <dbReference type="ARBA" id="ARBA00022801"/>
    </source>
</evidence>
<gene>
    <name evidence="7" type="primary">hydA</name>
    <name evidence="7" type="ORF">CMC5_071580</name>
</gene>
<sequence length="467" mass="50968">MGILIKNGEIITASDRFVADVYCEEGRISAVAPGLEKQRADDTVIDASGQIILPGGVDAHVHMELPFMGTESSDDFETGTAAGVAGGTTTIIDFVIPSRGQHLLDGYAMWMEKAKKSVSDYAFHMAVTWFSDRTLTEMETCVRDHGITSFKTFMAYRGAIGIEDPELIQVMEKSATLGSLVTVHAEHGDAVVALQKKFLREGKTEPKYHAMSRPAPVEGEATARAIMLARMMGNPVYIVHVTCKEAVDAIVEARTRGQVVMAETCPQYLLLDDSVYEKPDFEGAAYVMSPPIRPKGHQDALWAAVAAGHIQTVATDHCPFNQVGQKDMGKDNFARIPNGAAGIENRLGLLWTAGVVEGRFDVHKFVDLFATQPAKIFGLYPRKGAVVPGADADIVVFDPHATDVISAKTHHHRCDRSIFEGFQVKGKPSHVIVNGRVQFKEGKLDVQRGAGRYLPRQIHTFPKPVQS</sequence>
<evidence type="ECO:0000259" key="6">
    <source>
        <dbReference type="Pfam" id="PF01979"/>
    </source>
</evidence>
<dbReference type="KEGG" id="ccro:CMC5_071580"/>
<comment type="similarity">
    <text evidence="2">Belongs to the metallo-dependent hydrolases superfamily. Hydantoinase/dihydropyrimidinase family.</text>
</comment>
<dbReference type="GO" id="GO:0046872">
    <property type="term" value="F:metal ion binding"/>
    <property type="evidence" value="ECO:0007669"/>
    <property type="project" value="UniProtKB-KW"/>
</dbReference>
<feature type="modified residue" description="N6-carboxylysine" evidence="5">
    <location>
        <position position="151"/>
    </location>
</feature>
<dbReference type="Gene3D" id="3.20.20.140">
    <property type="entry name" value="Metal-dependent hydrolases"/>
    <property type="match status" value="1"/>
</dbReference>
<dbReference type="STRING" id="52.CMC5_071580"/>
<evidence type="ECO:0000313" key="7">
    <source>
        <dbReference type="EMBL" id="AKT42930.1"/>
    </source>
</evidence>
<dbReference type="OrthoDB" id="9803027at2"/>
<dbReference type="RefSeq" id="WP_050434483.1">
    <property type="nucleotide sequence ID" value="NZ_CP012159.1"/>
</dbReference>
<dbReference type="InterPro" id="IPR050378">
    <property type="entry name" value="Metallo-dep_Hydrolases_sf"/>
</dbReference>
<name>A0A0K1EPS6_CHOCO</name>
<dbReference type="SUPFAM" id="SSF51556">
    <property type="entry name" value="Metallo-dependent hydrolases"/>
    <property type="match status" value="1"/>
</dbReference>
<keyword evidence="3" id="KW-0479">Metal-binding</keyword>
<dbReference type="InterPro" id="IPR006680">
    <property type="entry name" value="Amidohydro-rel"/>
</dbReference>
<keyword evidence="8" id="KW-1185">Reference proteome</keyword>
<dbReference type="EC" id="3.5.2.2" evidence="7"/>
<comment type="PTM">
    <text evidence="5">Carbamylation allows a single lysine to coordinate two divalent metal cations.</text>
</comment>
<evidence type="ECO:0000256" key="1">
    <source>
        <dbReference type="ARBA" id="ARBA00001947"/>
    </source>
</evidence>
<dbReference type="GO" id="GO:0004157">
    <property type="term" value="F:dihydropyrimidinase activity"/>
    <property type="evidence" value="ECO:0007669"/>
    <property type="project" value="UniProtKB-EC"/>
</dbReference>
<feature type="domain" description="Amidohydrolase-related" evidence="6">
    <location>
        <begin position="51"/>
        <end position="437"/>
    </location>
</feature>
<dbReference type="EMBL" id="CP012159">
    <property type="protein sequence ID" value="AKT42930.1"/>
    <property type="molecule type" value="Genomic_DNA"/>
</dbReference>
<keyword evidence="4 7" id="KW-0378">Hydrolase</keyword>
<proteinExistence type="inferred from homology"/>
<dbReference type="Pfam" id="PF01979">
    <property type="entry name" value="Amidohydro_1"/>
    <property type="match status" value="1"/>
</dbReference>
<dbReference type="InterPro" id="IPR032466">
    <property type="entry name" value="Metal_Hydrolase"/>
</dbReference>
<evidence type="ECO:0000256" key="2">
    <source>
        <dbReference type="ARBA" id="ARBA00008829"/>
    </source>
</evidence>
<dbReference type="GO" id="GO:0005829">
    <property type="term" value="C:cytosol"/>
    <property type="evidence" value="ECO:0007669"/>
    <property type="project" value="TreeGrafter"/>
</dbReference>